<organism evidence="1 2">
    <name type="scientific">Mycobacterium tuberculosis</name>
    <dbReference type="NCBI Taxonomy" id="1773"/>
    <lineage>
        <taxon>Bacteria</taxon>
        <taxon>Bacillati</taxon>
        <taxon>Actinomycetota</taxon>
        <taxon>Actinomycetes</taxon>
        <taxon>Mycobacteriales</taxon>
        <taxon>Mycobacteriaceae</taxon>
        <taxon>Mycobacterium</taxon>
        <taxon>Mycobacterium tuberculosis complex</taxon>
    </lineage>
</organism>
<sequence length="53" mass="5571">MDNSLEIAAGAIGSPPASVNSVERKLSSLVAWPSAINCPARCRATWSNCPSKR</sequence>
<accession>A0A0U0QS52</accession>
<proteinExistence type="predicted"/>
<evidence type="ECO:0000313" key="2">
    <source>
        <dbReference type="Proteomes" id="UP000038802"/>
    </source>
</evidence>
<evidence type="ECO:0000313" key="1">
    <source>
        <dbReference type="EMBL" id="COV26632.1"/>
    </source>
</evidence>
<reference evidence="2" key="1">
    <citation type="submission" date="2015-03" db="EMBL/GenBank/DDBJ databases">
        <authorList>
            <consortium name="Pathogen Informatics"/>
        </authorList>
    </citation>
    <scope>NUCLEOTIDE SEQUENCE [LARGE SCALE GENOMIC DNA]</scope>
    <source>
        <strain evidence="2">K00500041</strain>
    </source>
</reference>
<gene>
    <name evidence="1" type="ORF">ERS007703_00987</name>
</gene>
<protein>
    <submittedName>
        <fullName evidence="1">Uncharacterized protein</fullName>
    </submittedName>
</protein>
<dbReference type="AlphaFoldDB" id="A0A0U0QS52"/>
<dbReference type="EMBL" id="CSAE01000073">
    <property type="protein sequence ID" value="COV26632.1"/>
    <property type="molecule type" value="Genomic_DNA"/>
</dbReference>
<dbReference type="Proteomes" id="UP000038802">
    <property type="component" value="Unassembled WGS sequence"/>
</dbReference>
<name>A0A0U0QS52_MYCTX</name>